<gene>
    <name evidence="1" type="ORF">BSL78_12146</name>
</gene>
<proteinExistence type="predicted"/>
<dbReference type="STRING" id="307972.A0A2G8KSK2"/>
<reference evidence="1 2" key="1">
    <citation type="journal article" date="2017" name="PLoS Biol.">
        <title>The sea cucumber genome provides insights into morphological evolution and visceral regeneration.</title>
        <authorList>
            <person name="Zhang X."/>
            <person name="Sun L."/>
            <person name="Yuan J."/>
            <person name="Sun Y."/>
            <person name="Gao Y."/>
            <person name="Zhang L."/>
            <person name="Li S."/>
            <person name="Dai H."/>
            <person name="Hamel J.F."/>
            <person name="Liu C."/>
            <person name="Yu Y."/>
            <person name="Liu S."/>
            <person name="Lin W."/>
            <person name="Guo K."/>
            <person name="Jin S."/>
            <person name="Xu P."/>
            <person name="Storey K.B."/>
            <person name="Huan P."/>
            <person name="Zhang T."/>
            <person name="Zhou Y."/>
            <person name="Zhang J."/>
            <person name="Lin C."/>
            <person name="Li X."/>
            <person name="Xing L."/>
            <person name="Huo D."/>
            <person name="Sun M."/>
            <person name="Wang L."/>
            <person name="Mercier A."/>
            <person name="Li F."/>
            <person name="Yang H."/>
            <person name="Xiang J."/>
        </authorList>
    </citation>
    <scope>NUCLEOTIDE SEQUENCE [LARGE SCALE GENOMIC DNA]</scope>
    <source>
        <strain evidence="1">Shaxun</strain>
        <tissue evidence="1">Muscle</tissue>
    </source>
</reference>
<dbReference type="EMBL" id="MRZV01000396">
    <property type="protein sequence ID" value="PIK50978.1"/>
    <property type="molecule type" value="Genomic_DNA"/>
</dbReference>
<name>A0A2G8KSK2_STIJA</name>
<keyword evidence="2" id="KW-1185">Reference proteome</keyword>
<organism evidence="1 2">
    <name type="scientific">Stichopus japonicus</name>
    <name type="common">Sea cucumber</name>
    <dbReference type="NCBI Taxonomy" id="307972"/>
    <lineage>
        <taxon>Eukaryota</taxon>
        <taxon>Metazoa</taxon>
        <taxon>Echinodermata</taxon>
        <taxon>Eleutherozoa</taxon>
        <taxon>Echinozoa</taxon>
        <taxon>Holothuroidea</taxon>
        <taxon>Aspidochirotacea</taxon>
        <taxon>Aspidochirotida</taxon>
        <taxon>Stichopodidae</taxon>
        <taxon>Apostichopus</taxon>
    </lineage>
</organism>
<dbReference type="Proteomes" id="UP000230750">
    <property type="component" value="Unassembled WGS sequence"/>
</dbReference>
<evidence type="ECO:0000313" key="2">
    <source>
        <dbReference type="Proteomes" id="UP000230750"/>
    </source>
</evidence>
<comment type="caution">
    <text evidence="1">The sequence shown here is derived from an EMBL/GenBank/DDBJ whole genome shotgun (WGS) entry which is preliminary data.</text>
</comment>
<protein>
    <submittedName>
        <fullName evidence="1">Uncharacterized protein</fullName>
    </submittedName>
</protein>
<dbReference type="AlphaFoldDB" id="A0A2G8KSK2"/>
<accession>A0A2G8KSK2</accession>
<evidence type="ECO:0000313" key="1">
    <source>
        <dbReference type="EMBL" id="PIK50978.1"/>
    </source>
</evidence>
<sequence length="166" mass="18392">MSESEGRRVGRVQDEELSFRRLVVKPLIFAKSKQMCLSILECPHLCAARVQRIARHLRCPSPADCPTPALPESSGLPDPCAARVQRIARPLRCPIQRIARHLRCPSQAECPKPVLPDTGGLQTSRLPDPCAAQSNLPCLSLGCARPQCVILGKCKYCIIRCRCRTR</sequence>